<feature type="region of interest" description="Disordered" evidence="1">
    <location>
        <begin position="1134"/>
        <end position="1168"/>
    </location>
</feature>
<protein>
    <recommendedName>
        <fullName evidence="4">BAR domain-containing protein</fullName>
    </recommendedName>
</protein>
<reference evidence="2 3" key="1">
    <citation type="submission" date="2019-01" db="EMBL/GenBank/DDBJ databases">
        <title>Sequencing of cultivated peanut Arachis hypogaea provides insights into genome evolution and oil improvement.</title>
        <authorList>
            <person name="Chen X."/>
        </authorList>
    </citation>
    <scope>NUCLEOTIDE SEQUENCE [LARGE SCALE GENOMIC DNA]</scope>
    <source>
        <strain evidence="3">cv. Fuhuasheng</strain>
        <tissue evidence="2">Leaves</tissue>
    </source>
</reference>
<dbReference type="PANTHER" id="PTHR34119:SF19">
    <property type="entry name" value="HYDROXYPROLINE-RICH GLYCOPROTEIN FAMILY PROTEIN"/>
    <property type="match status" value="1"/>
</dbReference>
<dbReference type="InterPro" id="IPR037488">
    <property type="entry name" value="At2g33490-like"/>
</dbReference>
<dbReference type="AlphaFoldDB" id="A0A444YSG0"/>
<dbReference type="Proteomes" id="UP000289738">
    <property type="component" value="Chromosome B06"/>
</dbReference>
<proteinExistence type="predicted"/>
<feature type="region of interest" description="Disordered" evidence="1">
    <location>
        <begin position="341"/>
        <end position="363"/>
    </location>
</feature>
<name>A0A444YSG0_ARAHY</name>
<feature type="compositionally biased region" description="Basic residues" evidence="1">
    <location>
        <begin position="1157"/>
        <end position="1168"/>
    </location>
</feature>
<gene>
    <name evidence="2" type="ORF">Ahy_B06g084649</name>
</gene>
<comment type="caution">
    <text evidence="2">The sequence shown here is derived from an EMBL/GenBank/DDBJ whole genome shotgun (WGS) entry which is preliminary data.</text>
</comment>
<feature type="region of interest" description="Disordered" evidence="1">
    <location>
        <begin position="868"/>
        <end position="887"/>
    </location>
</feature>
<feature type="compositionally biased region" description="Basic and acidic residues" evidence="1">
    <location>
        <begin position="1134"/>
        <end position="1156"/>
    </location>
</feature>
<dbReference type="Gene3D" id="1.20.1270.60">
    <property type="entry name" value="Arfaptin homology (AH) domain/BAR domain"/>
    <property type="match status" value="1"/>
</dbReference>
<feature type="compositionally biased region" description="Polar residues" evidence="1">
    <location>
        <begin position="605"/>
        <end position="616"/>
    </location>
</feature>
<evidence type="ECO:0000313" key="2">
    <source>
        <dbReference type="EMBL" id="RYR04854.1"/>
    </source>
</evidence>
<evidence type="ECO:0000256" key="1">
    <source>
        <dbReference type="SAM" id="MobiDB-lite"/>
    </source>
</evidence>
<keyword evidence="3" id="KW-1185">Reference proteome</keyword>
<dbReference type="PANTHER" id="PTHR34119">
    <property type="entry name" value="HYDROXYPROLINE-RICH GLYCOPROTEIN-LIKE"/>
    <property type="match status" value="1"/>
</dbReference>
<evidence type="ECO:0000313" key="3">
    <source>
        <dbReference type="Proteomes" id="UP000289738"/>
    </source>
</evidence>
<dbReference type="CDD" id="cd07307">
    <property type="entry name" value="BAR"/>
    <property type="match status" value="1"/>
</dbReference>
<feature type="region of interest" description="Disordered" evidence="1">
    <location>
        <begin position="441"/>
        <end position="623"/>
    </location>
</feature>
<dbReference type="InterPro" id="IPR027267">
    <property type="entry name" value="AH/BAR_dom_sf"/>
</dbReference>
<feature type="region of interest" description="Disordered" evidence="1">
    <location>
        <begin position="225"/>
        <end position="248"/>
    </location>
</feature>
<accession>A0A444YSG0</accession>
<dbReference type="EMBL" id="SDMP01000016">
    <property type="protein sequence ID" value="RYR04854.1"/>
    <property type="molecule type" value="Genomic_DNA"/>
</dbReference>
<organism evidence="2 3">
    <name type="scientific">Arachis hypogaea</name>
    <name type="common">Peanut</name>
    <dbReference type="NCBI Taxonomy" id="3818"/>
    <lineage>
        <taxon>Eukaryota</taxon>
        <taxon>Viridiplantae</taxon>
        <taxon>Streptophyta</taxon>
        <taxon>Embryophyta</taxon>
        <taxon>Tracheophyta</taxon>
        <taxon>Spermatophyta</taxon>
        <taxon>Magnoliopsida</taxon>
        <taxon>eudicotyledons</taxon>
        <taxon>Gunneridae</taxon>
        <taxon>Pentapetalae</taxon>
        <taxon>rosids</taxon>
        <taxon>fabids</taxon>
        <taxon>Fabales</taxon>
        <taxon>Fabaceae</taxon>
        <taxon>Papilionoideae</taxon>
        <taxon>50 kb inversion clade</taxon>
        <taxon>dalbergioids sensu lato</taxon>
        <taxon>Dalbergieae</taxon>
        <taxon>Pterocarpus clade</taxon>
        <taxon>Arachis</taxon>
    </lineage>
</organism>
<dbReference type="SUPFAM" id="SSF103657">
    <property type="entry name" value="BAR/IMD domain-like"/>
    <property type="match status" value="2"/>
</dbReference>
<sequence>MKSSLNKLRKLALNKSVGKDKRDFPPSVKFDELALASKEMQEMRDCYDSLLAAAAATENSAYEFAESLREMGNCLLEKTSLDDSEESGKVLEMLGSAQLDLQKLLDSYRAHIVLTITNPSESLLNELRTVECAICFVALMKYEECRKSNTTTPTNNKVTATTIASAGTAAATMVVMEDGKDNGSVSSGNGGGSLIIGDVFIKGFSDMKRQCDEKREVYEYMITQQKEKGRSKSSKGESITPQQLQEAHDEFEEEATLCAFRLKSLKQGQLRSLLTQAARHHAAQLNFFRRGLKSLEDIEPQVRMIAEQQHIDYEFSGLEDVVEGVSDDEYKEAIEGELSFDYRTNRQGPDIDSTSNSELEESDLSFVRGSTAENAEMICLEKTQGDFKVPGRDPRVSSYSAPILAEKKVKFDPAEKVRQMLASPTTKSSAYVLPTPLNIKESKGSSVPRPSASGLPHNLWHSSPLDEKKNEKDFVDGKLSEPTIPRPHTVLKESNSDTTSTQLPRPLSDGLSPPQVDIFSASDAGKKTKRLAFSGPLTNKPSSGKPVLSAISTGSTEPPPISVVLTRLPVPQPSSPKVSPSASPPLVSSPRISELHELPRPPGNPSTKQVKSSRTGHSAPLVFRNPEHPVINRLPTAVSSAASPLPTPPIIVSRSFSIPSSSQRAMALNVSKFLDNPQVSEQAAESASPLTPASQRARISDLATHSSEIQGYGLEVSKEFITMRHLSPLELAFEIPPHLTPFVLWFASASSHLPPPPGVRLPLRLCLWLALPSSSSSPSSTLPIPLLSRSALPLLSSSNVATFSSLLNQCRQRATAPAATTAVPFENQNRGELSLSFAICFKPPNSNSLLLLLFFPFFFSLQEPETSEPPSQPCHHRRPHFQPPKLPRTTVVSTICNKPEPPSPSQSFFLSVQTTASEPLTSLAPPPPNPNSAPVLTLSSTPTSCRQCHHHHQLLSRRTFRATTVANVSFVETKLKEFGQGAEEGEKKAATANGSWVFVVPLSLHHHLHFRPHHHLHHHHHHLSLPLFLSLRSHHHLHHRHNRATTIGGGGGNCREPKRARKGEKKAAAANKKGAAFVVQESELGVTIRSLDYLKNFGVDCDINLVLGCEYLVVLQRRREMTLVVLGLCKEEEKGWSSSRMELDGDGGDRESEEKGKRRRKRGYGQRS</sequence>
<dbReference type="STRING" id="3818.A0A444YSG0"/>
<feature type="compositionally biased region" description="Basic and acidic residues" evidence="1">
    <location>
        <begin position="464"/>
        <end position="479"/>
    </location>
</feature>
<evidence type="ECO:0008006" key="4">
    <source>
        <dbReference type="Google" id="ProtNLM"/>
    </source>
</evidence>
<feature type="compositionally biased region" description="Low complexity" evidence="1">
    <location>
        <begin position="575"/>
        <end position="590"/>
    </location>
</feature>
<feature type="region of interest" description="Disordered" evidence="1">
    <location>
        <begin position="1041"/>
        <end position="1066"/>
    </location>
</feature>